<organism evidence="1 2">
    <name type="scientific">Opisthorchis viverrini</name>
    <name type="common">Southeast Asian liver fluke</name>
    <dbReference type="NCBI Taxonomy" id="6198"/>
    <lineage>
        <taxon>Eukaryota</taxon>
        <taxon>Metazoa</taxon>
        <taxon>Spiralia</taxon>
        <taxon>Lophotrochozoa</taxon>
        <taxon>Platyhelminthes</taxon>
        <taxon>Trematoda</taxon>
        <taxon>Digenea</taxon>
        <taxon>Opisthorchiida</taxon>
        <taxon>Opisthorchiata</taxon>
        <taxon>Opisthorchiidae</taxon>
        <taxon>Opisthorchis</taxon>
    </lineage>
</organism>
<proteinExistence type="predicted"/>
<dbReference type="EMBL" id="KL596739">
    <property type="protein sequence ID" value="KER26748.1"/>
    <property type="molecule type" value="Genomic_DNA"/>
</dbReference>
<reference evidence="1 2" key="1">
    <citation type="submission" date="2013-11" db="EMBL/GenBank/DDBJ databases">
        <title>Opisthorchis viverrini - life in the bile duct.</title>
        <authorList>
            <person name="Young N.D."/>
            <person name="Nagarajan N."/>
            <person name="Lin S.J."/>
            <person name="Korhonen P.K."/>
            <person name="Jex A.R."/>
            <person name="Hall R.S."/>
            <person name="Safavi-Hemami H."/>
            <person name="Kaewkong W."/>
            <person name="Bertrand D."/>
            <person name="Gao S."/>
            <person name="Seet Q."/>
            <person name="Wongkham S."/>
            <person name="Teh B.T."/>
            <person name="Wongkham C."/>
            <person name="Intapan P.M."/>
            <person name="Maleewong W."/>
            <person name="Yang X."/>
            <person name="Hu M."/>
            <person name="Wang Z."/>
            <person name="Hofmann A."/>
            <person name="Sternberg P.W."/>
            <person name="Tan P."/>
            <person name="Wang J."/>
            <person name="Gasser R.B."/>
        </authorList>
    </citation>
    <scope>NUCLEOTIDE SEQUENCE [LARGE SCALE GENOMIC DNA]</scope>
</reference>
<sequence length="201" mass="22045">MRRPGAVHSVTWKHHKREIQLGSRIPLVSIVKSTKLLSVFGVCGAQSTTKRDHLQRNKLPCLRKDARVLPVCPNLNKSSRDSSFSELPCLRKDARVLPVCPNLNKSSRDSEVGLEPPTCRSSCAVHLAVFAILKEARRTTLASLNGVSACVAHDRVIVVDDEGDVICVLQIDKALTSINLNTGVSKAFAHSPHYVISHEVE</sequence>
<dbReference type="Proteomes" id="UP000054324">
    <property type="component" value="Unassembled WGS sequence"/>
</dbReference>
<dbReference type="KEGG" id="ovi:T265_06034"/>
<evidence type="ECO:0000313" key="1">
    <source>
        <dbReference type="EMBL" id="KER26748.1"/>
    </source>
</evidence>
<dbReference type="GeneID" id="20320216"/>
<accession>A0A074ZHL3</accession>
<dbReference type="AlphaFoldDB" id="A0A074ZHL3"/>
<gene>
    <name evidence="1" type="ORF">T265_06034</name>
</gene>
<dbReference type="CTD" id="20320216"/>
<evidence type="ECO:0000313" key="2">
    <source>
        <dbReference type="Proteomes" id="UP000054324"/>
    </source>
</evidence>
<name>A0A074ZHL3_OPIVI</name>
<keyword evidence="2" id="KW-1185">Reference proteome</keyword>
<dbReference type="RefSeq" id="XP_009169468.1">
    <property type="nucleotide sequence ID" value="XM_009171204.1"/>
</dbReference>
<protein>
    <submittedName>
        <fullName evidence="1">Uncharacterized protein</fullName>
    </submittedName>
</protein>